<dbReference type="EMBL" id="JASAOK010000001">
    <property type="protein sequence ID" value="KAK6227479.1"/>
    <property type="molecule type" value="Genomic_DNA"/>
</dbReference>
<dbReference type="Proteomes" id="UP001327957">
    <property type="component" value="Unassembled WGS sequence"/>
</dbReference>
<gene>
    <name evidence="1" type="ORF">QIS74_01034</name>
</gene>
<organism evidence="1 2">
    <name type="scientific">Colletotrichum tabaci</name>
    <dbReference type="NCBI Taxonomy" id="1209068"/>
    <lineage>
        <taxon>Eukaryota</taxon>
        <taxon>Fungi</taxon>
        <taxon>Dikarya</taxon>
        <taxon>Ascomycota</taxon>
        <taxon>Pezizomycotina</taxon>
        <taxon>Sordariomycetes</taxon>
        <taxon>Hypocreomycetidae</taxon>
        <taxon>Glomerellales</taxon>
        <taxon>Glomerellaceae</taxon>
        <taxon>Colletotrichum</taxon>
        <taxon>Colletotrichum destructivum species complex</taxon>
    </lineage>
</organism>
<accession>A0AAV9TV29</accession>
<dbReference type="AlphaFoldDB" id="A0AAV9TV29"/>
<name>A0AAV9TV29_9PEZI</name>
<protein>
    <submittedName>
        <fullName evidence="1">Uncharacterized protein</fullName>
    </submittedName>
</protein>
<sequence length="102" mass="11510">MASTETFYREDDGPDKDIVLVHGLSRPGDMPWTEAEGCTPWLRRDLFEKSNARVISFKYDVDSGESEAVYTQAGLGIAARQLLENIASLRETEVLYRHGKQC</sequence>
<keyword evidence="2" id="KW-1185">Reference proteome</keyword>
<reference evidence="1 2" key="1">
    <citation type="submission" date="2023-04" db="EMBL/GenBank/DDBJ databases">
        <title>Colletotrichum tabacum stain YC1 causing leaf anthracnose on Nicotiana tabacum(L.) cv.</title>
        <authorList>
            <person name="Ji Z."/>
            <person name="Wang M."/>
            <person name="Zhang J."/>
            <person name="Wang N."/>
            <person name="Zhou Z."/>
        </authorList>
    </citation>
    <scope>NUCLEOTIDE SEQUENCE [LARGE SCALE GENOMIC DNA]</scope>
    <source>
        <strain evidence="1 2">YC1</strain>
    </source>
</reference>
<proteinExistence type="predicted"/>
<evidence type="ECO:0000313" key="1">
    <source>
        <dbReference type="EMBL" id="KAK6227479.1"/>
    </source>
</evidence>
<evidence type="ECO:0000313" key="2">
    <source>
        <dbReference type="Proteomes" id="UP001327957"/>
    </source>
</evidence>
<comment type="caution">
    <text evidence="1">The sequence shown here is derived from an EMBL/GenBank/DDBJ whole genome shotgun (WGS) entry which is preliminary data.</text>
</comment>